<dbReference type="AlphaFoldDB" id="K1W295"/>
<dbReference type="STRING" id="1220162.K1W295"/>
<evidence type="ECO:0000313" key="4">
    <source>
        <dbReference type="Proteomes" id="UP000006757"/>
    </source>
</evidence>
<dbReference type="InterPro" id="IPR037365">
    <property type="entry name" value="Slowmo/Ups"/>
</dbReference>
<dbReference type="InterPro" id="IPR006797">
    <property type="entry name" value="PRELI/MSF1_dom"/>
</dbReference>
<organism evidence="3 4">
    <name type="scientific">Trichosporon asahii var. asahii (strain CBS 8904)</name>
    <name type="common">Yeast</name>
    <dbReference type="NCBI Taxonomy" id="1220162"/>
    <lineage>
        <taxon>Eukaryota</taxon>
        <taxon>Fungi</taxon>
        <taxon>Dikarya</taxon>
        <taxon>Basidiomycota</taxon>
        <taxon>Agaricomycotina</taxon>
        <taxon>Tremellomycetes</taxon>
        <taxon>Trichosporonales</taxon>
        <taxon>Trichosporonaceae</taxon>
        <taxon>Trichosporon</taxon>
    </lineage>
</organism>
<gene>
    <name evidence="3" type="ORF">A1Q2_02650</name>
</gene>
<evidence type="ECO:0000259" key="2">
    <source>
        <dbReference type="PROSITE" id="PS50904"/>
    </source>
</evidence>
<dbReference type="PROSITE" id="PS50904">
    <property type="entry name" value="PRELI_MSF1"/>
    <property type="match status" value="1"/>
</dbReference>
<dbReference type="PANTHER" id="PTHR11158">
    <property type="entry name" value="MSF1/PX19 RELATED"/>
    <property type="match status" value="1"/>
</dbReference>
<feature type="compositionally biased region" description="Basic and acidic residues" evidence="1">
    <location>
        <begin position="106"/>
        <end position="126"/>
    </location>
</feature>
<feature type="region of interest" description="Disordered" evidence="1">
    <location>
        <begin position="96"/>
        <end position="139"/>
    </location>
</feature>
<dbReference type="Pfam" id="PF04707">
    <property type="entry name" value="PRELI"/>
    <property type="match status" value="1"/>
</dbReference>
<dbReference type="EMBL" id="AMBO01000269">
    <property type="protein sequence ID" value="EKD03048.1"/>
    <property type="molecule type" value="Genomic_DNA"/>
</dbReference>
<dbReference type="Proteomes" id="UP000006757">
    <property type="component" value="Unassembled WGS sequence"/>
</dbReference>
<comment type="caution">
    <text evidence="3">The sequence shown here is derived from an EMBL/GenBank/DDBJ whole genome shotgun (WGS) entry which is preliminary data.</text>
</comment>
<keyword evidence="4" id="KW-1185">Reference proteome</keyword>
<dbReference type="OrthoDB" id="341300at2759"/>
<proteinExistence type="predicted"/>
<name>K1W295_TRIAC</name>
<reference evidence="3 4" key="1">
    <citation type="journal article" date="2012" name="Eukaryot. Cell">
        <title>Genome sequence of the Trichosporon asahii environmental strain CBS 8904.</title>
        <authorList>
            <person name="Yang R.Y."/>
            <person name="Li H.T."/>
            <person name="Zhu H."/>
            <person name="Zhou G.P."/>
            <person name="Wang M."/>
            <person name="Wang L."/>
        </authorList>
    </citation>
    <scope>NUCLEOTIDE SEQUENCE [LARGE SCALE GENOMIC DNA]</scope>
    <source>
        <strain evidence="3 4">CBS 8904</strain>
    </source>
</reference>
<dbReference type="OMA" id="ESYGANK"/>
<dbReference type="eggNOG" id="KOG3337">
    <property type="taxonomic scope" value="Eukaryota"/>
</dbReference>
<accession>K1W295</accession>
<sequence>MVHFYKKTHTYDEYPPTPLLAFFLRYPNPFARHVLCVDVLSRTIDPHTGQIRTLRLILKRGLVPAWASKWLPLPSGSGGRGLDAWVLEESVVDPPGWGFDGTPEEVAAKREEARRRREKSKGKMKEEDEESYLSQPRLKSTQGNLSHKKFMHVVEGAELCSGREGTTLHHTTAEVRSQFGGSWGKLIRDKIESYGANKLPGNTDRAREGMSLIMGLLRRREKGQPTDTPEPPSA</sequence>
<evidence type="ECO:0000313" key="3">
    <source>
        <dbReference type="EMBL" id="EKD03048.1"/>
    </source>
</evidence>
<evidence type="ECO:0000256" key="1">
    <source>
        <dbReference type="SAM" id="MobiDB-lite"/>
    </source>
</evidence>
<dbReference type="FunCoup" id="K1W295">
    <property type="interactions" value="103"/>
</dbReference>
<feature type="domain" description="PRELI/MSF1" evidence="2">
    <location>
        <begin position="2"/>
        <end position="222"/>
    </location>
</feature>
<dbReference type="InParanoid" id="K1W295"/>
<dbReference type="GO" id="GO:0005758">
    <property type="term" value="C:mitochondrial intermembrane space"/>
    <property type="evidence" value="ECO:0007669"/>
    <property type="project" value="InterPro"/>
</dbReference>
<dbReference type="HOGENOM" id="CLU_067902_0_0_1"/>
<protein>
    <recommendedName>
        <fullName evidence="2">PRELI/MSF1 domain-containing protein</fullName>
    </recommendedName>
</protein>